<dbReference type="SUPFAM" id="SSF53448">
    <property type="entry name" value="Nucleotide-diphospho-sugar transferases"/>
    <property type="match status" value="1"/>
</dbReference>
<keyword evidence="4" id="KW-0808">Transferase</keyword>
<evidence type="ECO:0000256" key="3">
    <source>
        <dbReference type="ARBA" id="ARBA00022676"/>
    </source>
</evidence>
<evidence type="ECO:0000256" key="5">
    <source>
        <dbReference type="RuleBase" id="RU362027"/>
    </source>
</evidence>
<dbReference type="Proteomes" id="UP001291926">
    <property type="component" value="Unassembled WGS sequence"/>
</dbReference>
<gene>
    <name evidence="6" type="ORF">RD792_017071</name>
</gene>
<protein>
    <recommendedName>
        <fullName evidence="5">Hexosyltransferase</fullName>
        <ecNumber evidence="5">2.4.1.-</ecNumber>
    </recommendedName>
</protein>
<comment type="caution">
    <text evidence="6">The sequence shown here is derived from an EMBL/GenBank/DDBJ whole genome shotgun (WGS) entry which is preliminary data.</text>
</comment>
<dbReference type="InterPro" id="IPR029993">
    <property type="entry name" value="GAUT"/>
</dbReference>
<keyword evidence="5" id="KW-0961">Cell wall biogenesis/degradation</keyword>
<keyword evidence="5" id="KW-0333">Golgi apparatus</keyword>
<dbReference type="Pfam" id="PF01501">
    <property type="entry name" value="Glyco_transf_8"/>
    <property type="match status" value="2"/>
</dbReference>
<organism evidence="6 7">
    <name type="scientific">Penstemon davidsonii</name>
    <dbReference type="NCBI Taxonomy" id="160366"/>
    <lineage>
        <taxon>Eukaryota</taxon>
        <taxon>Viridiplantae</taxon>
        <taxon>Streptophyta</taxon>
        <taxon>Embryophyta</taxon>
        <taxon>Tracheophyta</taxon>
        <taxon>Spermatophyta</taxon>
        <taxon>Magnoliopsida</taxon>
        <taxon>eudicotyledons</taxon>
        <taxon>Gunneridae</taxon>
        <taxon>Pentapetalae</taxon>
        <taxon>asterids</taxon>
        <taxon>lamiids</taxon>
        <taxon>Lamiales</taxon>
        <taxon>Plantaginaceae</taxon>
        <taxon>Cheloneae</taxon>
        <taxon>Penstemon</taxon>
    </lineage>
</organism>
<accession>A0ABR0CLY4</accession>
<reference evidence="6 7" key="1">
    <citation type="journal article" date="2023" name="bioRxiv">
        <title>Genome report: Whole genome sequence and annotation of Penstemon davidsonii.</title>
        <authorList>
            <person name="Ostevik K.L."/>
            <person name="Alabady M."/>
            <person name="Zhang M."/>
            <person name="Rausher M.D."/>
        </authorList>
    </citation>
    <scope>NUCLEOTIDE SEQUENCE [LARGE SCALE GENOMIC DNA]</scope>
    <source>
        <strain evidence="6">DNT005</strain>
        <tissue evidence="6">Whole leaf</tissue>
    </source>
</reference>
<keyword evidence="3 5" id="KW-0328">Glycosyltransferase</keyword>
<dbReference type="Gene3D" id="3.90.550.10">
    <property type="entry name" value="Spore Coat Polysaccharide Biosynthesis Protein SpsA, Chain A"/>
    <property type="match status" value="2"/>
</dbReference>
<comment type="similarity">
    <text evidence="2 5">Belongs to the glycosyltransferase 8 family.</text>
</comment>
<evidence type="ECO:0000256" key="2">
    <source>
        <dbReference type="ARBA" id="ARBA00006351"/>
    </source>
</evidence>
<dbReference type="EMBL" id="JAYDYQ010002688">
    <property type="protein sequence ID" value="KAK4477809.1"/>
    <property type="molecule type" value="Genomic_DNA"/>
</dbReference>
<evidence type="ECO:0000256" key="1">
    <source>
        <dbReference type="ARBA" id="ARBA00004877"/>
    </source>
</evidence>
<comment type="subcellular location">
    <subcellularLocation>
        <location evidence="5">Golgi apparatus membrane</location>
        <topology evidence="5">Single-pass type II membrane protein</topology>
    </subcellularLocation>
</comment>
<comment type="pathway">
    <text evidence="1 5">Glycan metabolism; pectin biosynthesis.</text>
</comment>
<sequence length="240" mass="27579">MWFLINAPAGAAIEVQNVDDFTWFSSSYSPVLRQFESARMIEYYFKAHQASSLTSGSDNLKYRNPKYLSMLNHLSFYLPRVYPKLDKVLFLDDDIVVPKDLTPLWTLNLHGMEESGHHWNISSLARHEGGGWRCPWGASHGRSLAPPPEECPGASMPFGMSRACWTRFYNLTYPLDRSWHALGLGYNPALNQTEIENAAVVHYNGNYKPRLDLAIGKYKSYWPIYVMFDNLYLQLSNLKD</sequence>
<dbReference type="InterPro" id="IPR002495">
    <property type="entry name" value="Glyco_trans_8"/>
</dbReference>
<dbReference type="PANTHER" id="PTHR32116">
    <property type="entry name" value="GALACTURONOSYLTRANSFERASE 4-RELATED"/>
    <property type="match status" value="1"/>
</dbReference>
<evidence type="ECO:0000313" key="6">
    <source>
        <dbReference type="EMBL" id="KAK4477809.1"/>
    </source>
</evidence>
<evidence type="ECO:0000256" key="4">
    <source>
        <dbReference type="ARBA" id="ARBA00022679"/>
    </source>
</evidence>
<keyword evidence="7" id="KW-1185">Reference proteome</keyword>
<dbReference type="EC" id="2.4.1.-" evidence="5"/>
<proteinExistence type="inferred from homology"/>
<dbReference type="InterPro" id="IPR029044">
    <property type="entry name" value="Nucleotide-diphossugar_trans"/>
</dbReference>
<name>A0ABR0CLY4_9LAMI</name>
<evidence type="ECO:0000313" key="7">
    <source>
        <dbReference type="Proteomes" id="UP001291926"/>
    </source>
</evidence>
<dbReference type="PANTHER" id="PTHR32116:SF76">
    <property type="entry name" value="GALACTURONOSYLTRANSFERASE 3-RELATED"/>
    <property type="match status" value="1"/>
</dbReference>